<comment type="caution">
    <text evidence="1">The sequence shown here is derived from an EMBL/GenBank/DDBJ whole genome shotgun (WGS) entry which is preliminary data.</text>
</comment>
<proteinExistence type="predicted"/>
<dbReference type="EMBL" id="JAALLH010000001">
    <property type="protein sequence ID" value="NIY68021.1"/>
    <property type="molecule type" value="Genomic_DNA"/>
</dbReference>
<evidence type="ECO:0008006" key="3">
    <source>
        <dbReference type="Google" id="ProtNLM"/>
    </source>
</evidence>
<accession>A0A7X5X9V7</accession>
<dbReference type="AlphaFoldDB" id="A0A7X5X9V7"/>
<dbReference type="Gene3D" id="3.90.320.10">
    <property type="match status" value="1"/>
</dbReference>
<evidence type="ECO:0000313" key="1">
    <source>
        <dbReference type="EMBL" id="NIY68021.1"/>
    </source>
</evidence>
<sequence length="262" mass="30454">MGPSGRAQDVLHPSEMVKPDWCHRAAFHRLRLGAEHPDRQKPNFTRENVFAEGHRTHDKWQQWLVEMNRLAGDWHCLNCDETFWWDERPEQCHACAANRRCLEYAEVPLNAHPLRIGGKADGYAPRENALIEIKTLGLGSLRFERPEFLARYEVETEEFGKLPDLTRLWRDFRRPLSSAVRQTQLYMYLAKHFEDLEVDRCIFFYDFKNTQETKSFTVAYSESFSEPLIEAAEIITDCVLADVAPLCNVNGRVGCASCLEFK</sequence>
<dbReference type="InterPro" id="IPR011604">
    <property type="entry name" value="PDDEXK-like_dom_sf"/>
</dbReference>
<evidence type="ECO:0000313" key="2">
    <source>
        <dbReference type="Proteomes" id="UP000536624"/>
    </source>
</evidence>
<protein>
    <recommendedName>
        <fullName evidence="3">PD-(D/E)XK endonuclease-like domain-containing protein</fullName>
    </recommendedName>
</protein>
<name>A0A7X5X9V7_STRMQ</name>
<reference evidence="1 2" key="1">
    <citation type="submission" date="2020-02" db="EMBL/GenBank/DDBJ databases">
        <title>Streptomyces malaysiensis DSM14702 (JHCC583434, PFL_A843) Genome sequencing and assembly.</title>
        <authorList>
            <person name="Samborskyy M."/>
        </authorList>
    </citation>
    <scope>NUCLEOTIDE SEQUENCE [LARGE SCALE GENOMIC DNA]</scope>
    <source>
        <strain evidence="1 2">DSM 14702</strain>
    </source>
</reference>
<gene>
    <name evidence="1" type="ORF">SMALB_6099</name>
</gene>
<dbReference type="Proteomes" id="UP000536624">
    <property type="component" value="Unassembled WGS sequence"/>
</dbReference>
<organism evidence="1 2">
    <name type="scientific">Streptomyces malaysiensis</name>
    <dbReference type="NCBI Taxonomy" id="92644"/>
    <lineage>
        <taxon>Bacteria</taxon>
        <taxon>Bacillati</taxon>
        <taxon>Actinomycetota</taxon>
        <taxon>Actinomycetes</taxon>
        <taxon>Kitasatosporales</taxon>
        <taxon>Streptomycetaceae</taxon>
        <taxon>Streptomyces</taxon>
        <taxon>Streptomyces violaceusniger group</taxon>
    </lineage>
</organism>